<dbReference type="InterPro" id="IPR035649">
    <property type="entry name" value="EFG_V"/>
</dbReference>
<dbReference type="AlphaFoldDB" id="A0AAD7UJ10"/>
<dbReference type="PRINTS" id="PR00315">
    <property type="entry name" value="ELONGATNFCT"/>
</dbReference>
<keyword evidence="2" id="KW-0547">Nucleotide-binding</keyword>
<keyword evidence="3" id="KW-0648">Protein biosynthesis</keyword>
<dbReference type="EMBL" id="JAQMWT010000314">
    <property type="protein sequence ID" value="KAJ8605550.1"/>
    <property type="molecule type" value="Genomic_DNA"/>
</dbReference>
<dbReference type="InterPro" id="IPR027417">
    <property type="entry name" value="P-loop_NTPase"/>
</dbReference>
<dbReference type="Pfam" id="PF22042">
    <property type="entry name" value="EF-G_D2"/>
    <property type="match status" value="1"/>
</dbReference>
<dbReference type="GO" id="GO:0005525">
    <property type="term" value="F:GTP binding"/>
    <property type="evidence" value="ECO:0007669"/>
    <property type="project" value="UniProtKB-KW"/>
</dbReference>
<dbReference type="PANTHER" id="PTHR43261:SF1">
    <property type="entry name" value="RIBOSOME-RELEASING FACTOR 2, MITOCHONDRIAL"/>
    <property type="match status" value="1"/>
</dbReference>
<proteinExistence type="predicted"/>
<dbReference type="InterPro" id="IPR020568">
    <property type="entry name" value="Ribosomal_Su5_D2-typ_SF"/>
</dbReference>
<dbReference type="PROSITE" id="PS51722">
    <property type="entry name" value="G_TR_2"/>
    <property type="match status" value="1"/>
</dbReference>
<dbReference type="Gene3D" id="3.40.50.300">
    <property type="entry name" value="P-loop containing nucleotide triphosphate hydrolases"/>
    <property type="match status" value="1"/>
</dbReference>
<dbReference type="SUPFAM" id="SSF54211">
    <property type="entry name" value="Ribosomal protein S5 domain 2-like"/>
    <property type="match status" value="1"/>
</dbReference>
<dbReference type="Gene3D" id="3.30.70.870">
    <property type="entry name" value="Elongation Factor G (Translational Gtpase), domain 3"/>
    <property type="match status" value="1"/>
</dbReference>
<dbReference type="GO" id="GO:0005739">
    <property type="term" value="C:mitochondrion"/>
    <property type="evidence" value="ECO:0007669"/>
    <property type="project" value="TreeGrafter"/>
</dbReference>
<comment type="caution">
    <text evidence="6">The sequence shown here is derived from an EMBL/GenBank/DDBJ whole genome shotgun (WGS) entry which is preliminary data.</text>
</comment>
<evidence type="ECO:0000256" key="4">
    <source>
        <dbReference type="ARBA" id="ARBA00023134"/>
    </source>
</evidence>
<dbReference type="GO" id="GO:0003924">
    <property type="term" value="F:GTPase activity"/>
    <property type="evidence" value="ECO:0007669"/>
    <property type="project" value="InterPro"/>
</dbReference>
<gene>
    <name evidence="6" type="ORF">CTAYLR_000120</name>
</gene>
<evidence type="ECO:0000256" key="2">
    <source>
        <dbReference type="ARBA" id="ARBA00022741"/>
    </source>
</evidence>
<dbReference type="Pfam" id="PF14492">
    <property type="entry name" value="EFG_III"/>
    <property type="match status" value="1"/>
</dbReference>
<accession>A0AAD7UJ10</accession>
<dbReference type="Pfam" id="PF00679">
    <property type="entry name" value="EFG_C"/>
    <property type="match status" value="1"/>
</dbReference>
<protein>
    <recommendedName>
        <fullName evidence="5">Tr-type G domain-containing protein</fullName>
    </recommendedName>
</protein>
<evidence type="ECO:0000259" key="5">
    <source>
        <dbReference type="PROSITE" id="PS51722"/>
    </source>
</evidence>
<dbReference type="InterPro" id="IPR035647">
    <property type="entry name" value="EFG_III/V"/>
</dbReference>
<evidence type="ECO:0000256" key="1">
    <source>
        <dbReference type="ARBA" id="ARBA00004229"/>
    </source>
</evidence>
<dbReference type="InterPro" id="IPR009000">
    <property type="entry name" value="Transl_B-barrel_sf"/>
</dbReference>
<dbReference type="PANTHER" id="PTHR43261">
    <property type="entry name" value="TRANSLATION ELONGATION FACTOR G-RELATED"/>
    <property type="match status" value="1"/>
</dbReference>
<evidence type="ECO:0000256" key="3">
    <source>
        <dbReference type="ARBA" id="ARBA00022917"/>
    </source>
</evidence>
<dbReference type="Proteomes" id="UP001230188">
    <property type="component" value="Unassembled WGS sequence"/>
</dbReference>
<dbReference type="InterPro" id="IPR000640">
    <property type="entry name" value="EFG_V-like"/>
</dbReference>
<comment type="subcellular location">
    <subcellularLocation>
        <location evidence="1">Plastid</location>
        <location evidence="1">Chloroplast</location>
    </subcellularLocation>
</comment>
<feature type="domain" description="Tr-type G" evidence="5">
    <location>
        <begin position="11"/>
        <end position="273"/>
    </location>
</feature>
<organism evidence="6 7">
    <name type="scientific">Chrysophaeum taylorii</name>
    <dbReference type="NCBI Taxonomy" id="2483200"/>
    <lineage>
        <taxon>Eukaryota</taxon>
        <taxon>Sar</taxon>
        <taxon>Stramenopiles</taxon>
        <taxon>Ochrophyta</taxon>
        <taxon>Pelagophyceae</taxon>
        <taxon>Pelagomonadales</taxon>
        <taxon>Pelagomonadaceae</taxon>
        <taxon>Chrysophaeum</taxon>
    </lineage>
</organism>
<dbReference type="InterPro" id="IPR053905">
    <property type="entry name" value="EF-G-like_DII"/>
</dbReference>
<evidence type="ECO:0000313" key="7">
    <source>
        <dbReference type="Proteomes" id="UP001230188"/>
    </source>
</evidence>
<dbReference type="Pfam" id="PF00009">
    <property type="entry name" value="GTP_EFTU"/>
    <property type="match status" value="1"/>
</dbReference>
<dbReference type="SUPFAM" id="SSF50447">
    <property type="entry name" value="Translation proteins"/>
    <property type="match status" value="1"/>
</dbReference>
<dbReference type="GO" id="GO:0032790">
    <property type="term" value="P:ribosome disassembly"/>
    <property type="evidence" value="ECO:0007669"/>
    <property type="project" value="TreeGrafter"/>
</dbReference>
<dbReference type="GO" id="GO:0032543">
    <property type="term" value="P:mitochondrial translation"/>
    <property type="evidence" value="ECO:0007669"/>
    <property type="project" value="TreeGrafter"/>
</dbReference>
<dbReference type="SMART" id="SM00838">
    <property type="entry name" value="EFG_C"/>
    <property type="match status" value="1"/>
</dbReference>
<keyword evidence="7" id="KW-1185">Reference proteome</keyword>
<dbReference type="Gene3D" id="3.30.230.10">
    <property type="match status" value="1"/>
</dbReference>
<sequence>MFGRRLVSRGLSGRAIGILAHVDAGKTTTTEQLLFVSGQRRAVGRVDAGSTCTDFLPQERERGITIQSAAVHLEWKGAEIALIDTPGHVDFGYEVDRSLAVLDGVVLVVDAVAGAQARTEVVARSAKMRGIPTLVLVNKMDRAGADFDRAVASVRDRCGLETIPVHSPTPGFTSGFEDVLAGVAYDLDDEAAPARDDAAFRRVVEAVSDFDDQIAEAYVSDAEVTREDVSEAVARATATRRCAPVLCGAMLRGVGTRALLDAVVRYLPASSNVEAYPFKAVAFKVTHDKRRGPLVFCRAIQGTLRAKQTLFSNKTTREKPTALLRPFADDFDPVSEVFAGDIFVAVGLKATTSGHTLSTEPNVSAVPFPIPGNAVFSLAVEPERSADYNQLVSALRLLARDDPSLRVSSDDDDDQDEIILSGMGELHLEVAKDRLRREHGITALFGTPAVAYRESVEIEARTRVCYDHALPDAHHRIVFGSMTVRVEPGPHQVQITIPDTLNPDIRDALRDGFCSAAGPLEGRPLANVWFHVSDVDVHPQATPGAARAAAALALRDLLPKARPIVLEPIMHLAVHTPPATLGDVLTDLSRKRNTHVDAVQDDRASLQLVTAQAPLAELLGFATHLRSITHGQATFDTHYSHHAPRL</sequence>
<dbReference type="PROSITE" id="PS00301">
    <property type="entry name" value="G_TR_1"/>
    <property type="match status" value="1"/>
</dbReference>
<dbReference type="InterPro" id="IPR014721">
    <property type="entry name" value="Ribsml_uS5_D2-typ_fold_subgr"/>
</dbReference>
<dbReference type="NCBIfam" id="TIGR00231">
    <property type="entry name" value="small_GTP"/>
    <property type="match status" value="1"/>
</dbReference>
<dbReference type="InterPro" id="IPR041095">
    <property type="entry name" value="EFG_II"/>
</dbReference>
<evidence type="ECO:0000313" key="6">
    <source>
        <dbReference type="EMBL" id="KAJ8605550.1"/>
    </source>
</evidence>
<keyword evidence="4" id="KW-0342">GTP-binding</keyword>
<dbReference type="CDD" id="cd03713">
    <property type="entry name" value="EFG_mtEFG_C"/>
    <property type="match status" value="1"/>
</dbReference>
<name>A0AAD7UJ10_9STRA</name>
<dbReference type="Gene3D" id="2.40.30.10">
    <property type="entry name" value="Translation factors"/>
    <property type="match status" value="1"/>
</dbReference>
<dbReference type="Gene3D" id="3.30.70.240">
    <property type="match status" value="1"/>
</dbReference>
<dbReference type="FunFam" id="3.30.70.240:FF:000001">
    <property type="entry name" value="Elongation factor G"/>
    <property type="match status" value="1"/>
</dbReference>
<dbReference type="InterPro" id="IPR005225">
    <property type="entry name" value="Small_GTP-bd"/>
</dbReference>
<dbReference type="InterPro" id="IPR000795">
    <property type="entry name" value="T_Tr_GTP-bd_dom"/>
</dbReference>
<dbReference type="GO" id="GO:0009507">
    <property type="term" value="C:chloroplast"/>
    <property type="evidence" value="ECO:0007669"/>
    <property type="project" value="UniProtKB-SubCell"/>
</dbReference>
<dbReference type="InterPro" id="IPR031157">
    <property type="entry name" value="G_TR_CS"/>
</dbReference>
<reference evidence="6" key="1">
    <citation type="submission" date="2023-01" db="EMBL/GenBank/DDBJ databases">
        <title>Metagenome sequencing of chrysophaentin producing Chrysophaeum taylorii.</title>
        <authorList>
            <person name="Davison J."/>
            <person name="Bewley C."/>
        </authorList>
    </citation>
    <scope>NUCLEOTIDE SEQUENCE</scope>
    <source>
        <strain evidence="6">NIES-1699</strain>
    </source>
</reference>
<dbReference type="SUPFAM" id="SSF54980">
    <property type="entry name" value="EF-G C-terminal domain-like"/>
    <property type="match status" value="2"/>
</dbReference>
<dbReference type="SUPFAM" id="SSF52540">
    <property type="entry name" value="P-loop containing nucleoside triphosphate hydrolases"/>
    <property type="match status" value="1"/>
</dbReference>